<accession>A0A336KAH0</accession>
<dbReference type="AlphaFoldDB" id="A0A336KAH0"/>
<sequence length="90" mass="10569">MLKKTNKIIQIGESEIWFPYYNFKFLLSLKGVGSFQIETNFQNNKNSKKKQQNAISAESKQINCTKAIKQEYEMYAHAKNHLTSCRYIDI</sequence>
<protein>
    <submittedName>
        <fullName evidence="1">CSON009722 protein</fullName>
    </submittedName>
</protein>
<evidence type="ECO:0000313" key="2">
    <source>
        <dbReference type="EMBL" id="SSX18446.1"/>
    </source>
</evidence>
<evidence type="ECO:0000313" key="1">
    <source>
        <dbReference type="EMBL" id="SSW98060.1"/>
    </source>
</evidence>
<gene>
    <name evidence="1" type="primary">CSON009722</name>
</gene>
<organism evidence="1">
    <name type="scientific">Culicoides sonorensis</name>
    <name type="common">Biting midge</name>
    <dbReference type="NCBI Taxonomy" id="179676"/>
    <lineage>
        <taxon>Eukaryota</taxon>
        <taxon>Metazoa</taxon>
        <taxon>Ecdysozoa</taxon>
        <taxon>Arthropoda</taxon>
        <taxon>Hexapoda</taxon>
        <taxon>Insecta</taxon>
        <taxon>Pterygota</taxon>
        <taxon>Neoptera</taxon>
        <taxon>Endopterygota</taxon>
        <taxon>Diptera</taxon>
        <taxon>Nematocera</taxon>
        <taxon>Chironomoidea</taxon>
        <taxon>Ceratopogonidae</taxon>
        <taxon>Ceratopogoninae</taxon>
        <taxon>Culicoides</taxon>
        <taxon>Monoculicoides</taxon>
    </lineage>
</organism>
<dbReference type="EMBL" id="UFQT01000038">
    <property type="protein sequence ID" value="SSX18446.1"/>
    <property type="molecule type" value="Genomic_DNA"/>
</dbReference>
<reference evidence="2" key="2">
    <citation type="submission" date="2018-07" db="EMBL/GenBank/DDBJ databases">
        <authorList>
            <person name="Quirk P.G."/>
            <person name="Krulwich T.A."/>
        </authorList>
    </citation>
    <scope>NUCLEOTIDE SEQUENCE</scope>
</reference>
<reference evidence="1" key="1">
    <citation type="submission" date="2018-04" db="EMBL/GenBank/DDBJ databases">
        <authorList>
            <person name="Go L.Y."/>
            <person name="Mitchell J.A."/>
        </authorList>
    </citation>
    <scope>NUCLEOTIDE SEQUENCE</scope>
    <source>
        <tissue evidence="1">Whole organism</tissue>
    </source>
</reference>
<proteinExistence type="predicted"/>
<dbReference type="VEuPathDB" id="VectorBase:CSON009722"/>
<name>A0A336KAH0_CULSO</name>
<dbReference type="EMBL" id="UFQS01000038">
    <property type="protein sequence ID" value="SSW98060.1"/>
    <property type="molecule type" value="Genomic_DNA"/>
</dbReference>